<dbReference type="PANTHER" id="PTHR35038">
    <property type="entry name" value="DISSIMILATORY SULFITE REDUCTASE SIRA"/>
    <property type="match status" value="1"/>
</dbReference>
<name>A0ABM8IXW4_9CREN</name>
<dbReference type="GeneID" id="89288564"/>
<dbReference type="EMBL" id="AP028907">
    <property type="protein sequence ID" value="BES80962.1"/>
    <property type="molecule type" value="Genomic_DNA"/>
</dbReference>
<dbReference type="SUPFAM" id="SSF48695">
    <property type="entry name" value="Multiheme cytochromes"/>
    <property type="match status" value="2"/>
</dbReference>
<dbReference type="Gene3D" id="3.90.10.10">
    <property type="entry name" value="Cytochrome C3"/>
    <property type="match status" value="3"/>
</dbReference>
<keyword evidence="2" id="KW-0812">Transmembrane</keyword>
<organism evidence="3 4">
    <name type="scientific">Pyrodictium abyssi</name>
    <dbReference type="NCBI Taxonomy" id="54256"/>
    <lineage>
        <taxon>Archaea</taxon>
        <taxon>Thermoproteota</taxon>
        <taxon>Thermoprotei</taxon>
        <taxon>Desulfurococcales</taxon>
        <taxon>Pyrodictiaceae</taxon>
        <taxon>Pyrodictium</taxon>
    </lineage>
</organism>
<reference evidence="3 4" key="1">
    <citation type="submission" date="2023-09" db="EMBL/GenBank/DDBJ databases">
        <title>Pyrofollis japonicus gen. nov. sp. nov., a novel member of the family Pyrodictiaceae isolated from the Iheya North hydrothermal field.</title>
        <authorList>
            <person name="Miyazaki U."/>
            <person name="Sanari M."/>
            <person name="Tame A."/>
            <person name="Kitajima M."/>
            <person name="Okamoto A."/>
            <person name="Sawayama S."/>
            <person name="Miyazaki J."/>
            <person name="Takai K."/>
            <person name="Nakagawa S."/>
        </authorList>
    </citation>
    <scope>NUCLEOTIDE SEQUENCE [LARGE SCALE GENOMIC DNA]</scope>
    <source>
        <strain evidence="3 4">AV2</strain>
    </source>
</reference>
<evidence type="ECO:0000256" key="2">
    <source>
        <dbReference type="SAM" id="Phobius"/>
    </source>
</evidence>
<evidence type="ECO:0000313" key="4">
    <source>
        <dbReference type="Proteomes" id="UP001341135"/>
    </source>
</evidence>
<accession>A0ABM8IXW4</accession>
<sequence>MDARQAARTVVIVAVFLVALLGYWRLTLPGYFEGMSLCGEGCHVTNTLDYKKITHPFWCIGCHGFGVKSEIMPGIPLQRDPEIEMLVEEHGECVMCHSVPGEFHWKHINATEEELAKLGLERPVQCTDCHTTAYHGGHKDMPKDDSCLKCHDTEKLHPDMNKKLVSACTKCHSEEPAVDWTVFRKGQLGYGFVADAGLALASDIGVVKSVAPGCLLCHNTPEAQGHIKHVGKKYEGREVDCLDCHRNDIPHGEKVGTSVCLDCHQPGEVKCHDVNFEEYLVDCYKCHGGFKLANETLYLTGVGCRGCHADTLKKITSLGLHLKHTKYFNCDKCHDIESGSHKAFVESAGDVEKCLECHTEAGGVKPEALKDIKSTVALTFSEDIKHVDLVKRADGNCFKCHDEWYVSGKPKVFYYKVQDSDKG</sequence>
<protein>
    <submittedName>
        <fullName evidence="3">Uncharacterized protein</fullName>
    </submittedName>
</protein>
<gene>
    <name evidence="3" type="ORF">PABY_05290</name>
</gene>
<evidence type="ECO:0000313" key="3">
    <source>
        <dbReference type="EMBL" id="BES80962.1"/>
    </source>
</evidence>
<feature type="transmembrane region" description="Helical" evidence="2">
    <location>
        <begin position="6"/>
        <end position="26"/>
    </location>
</feature>
<dbReference type="RefSeq" id="WP_338251651.1">
    <property type="nucleotide sequence ID" value="NZ_AP028907.1"/>
</dbReference>
<evidence type="ECO:0000256" key="1">
    <source>
        <dbReference type="ARBA" id="ARBA00022729"/>
    </source>
</evidence>
<proteinExistence type="predicted"/>
<dbReference type="InterPro" id="IPR036280">
    <property type="entry name" value="Multihaem_cyt_sf"/>
</dbReference>
<keyword evidence="2" id="KW-0472">Membrane</keyword>
<keyword evidence="2" id="KW-1133">Transmembrane helix</keyword>
<dbReference type="InterPro" id="IPR051829">
    <property type="entry name" value="Multiheme_Cytochr_ET"/>
</dbReference>
<keyword evidence="1" id="KW-0732">Signal</keyword>
<dbReference type="Proteomes" id="UP001341135">
    <property type="component" value="Chromosome"/>
</dbReference>
<keyword evidence="4" id="KW-1185">Reference proteome</keyword>